<organism evidence="2 3">
    <name type="scientific">Lacrimispora amygdalina</name>
    <dbReference type="NCBI Taxonomy" id="253257"/>
    <lineage>
        <taxon>Bacteria</taxon>
        <taxon>Bacillati</taxon>
        <taxon>Bacillota</taxon>
        <taxon>Clostridia</taxon>
        <taxon>Lachnospirales</taxon>
        <taxon>Lachnospiraceae</taxon>
        <taxon>Lacrimispora</taxon>
    </lineage>
</organism>
<proteinExistence type="predicted"/>
<gene>
    <name evidence="2" type="ORF">LAD12857_04170</name>
</gene>
<dbReference type="InterPro" id="IPR008947">
    <property type="entry name" value="PLipase_C/P1_nuclease_dom_sf"/>
</dbReference>
<comment type="caution">
    <text evidence="2">The sequence shown here is derived from an EMBL/GenBank/DDBJ whole genome shotgun (WGS) entry which is preliminary data.</text>
</comment>
<evidence type="ECO:0000313" key="2">
    <source>
        <dbReference type="EMBL" id="GLB28494.1"/>
    </source>
</evidence>
<accession>A0ABQ5M0L0</accession>
<evidence type="ECO:0000259" key="1">
    <source>
        <dbReference type="Pfam" id="PF00882"/>
    </source>
</evidence>
<reference evidence="2 3" key="1">
    <citation type="journal article" date="2024" name="Int. J. Syst. Evol. Microbiol.">
        <title>Lacrimispora brassicae sp. nov. isolated from fermented cabbage, and proposal of Clostridium indicum Gundawar et al. 2019 and Clostridium methoxybenzovorans Mechichi et al. 1999 as heterotypic synonyms of Lacrimispora amygdalina (Parshina et al. 2003) Haas and Blanchard 2020 and Lacrimispora indolis (McClung and McCoy 1957) Haas and Blanchard 2020, respectively.</title>
        <authorList>
            <person name="Kobayashi H."/>
            <person name="Tanizawa Y."/>
            <person name="Sakamoto M."/>
            <person name="Ohkuma M."/>
            <person name="Tohno M."/>
        </authorList>
    </citation>
    <scope>NUCLEOTIDE SEQUENCE [LARGE SCALE GENOMIC DNA]</scope>
    <source>
        <strain evidence="2 3">DSM 12857</strain>
    </source>
</reference>
<sequence length="192" mass="22764">MKTKDHEELSRYLMEQFEYPIKKNLIHALILGSIEPDYNPITYLRGSMKLQKLRGHNFENAHTCIEKLIRKLDTQSMSEVKRCYLLGKLIHYVADAFTFPHNKAFNGSLSEHCAYEKELHFYMKTMLNRDSFCWGQAFPEENLMEQIDLIHGRYLEEQQTYVADCYYILNAVTLVFGYFSEEYADCWNEQIA</sequence>
<dbReference type="SUPFAM" id="SSF48537">
    <property type="entry name" value="Phospholipase C/P1 nuclease"/>
    <property type="match status" value="1"/>
</dbReference>
<dbReference type="RefSeq" id="WP_171011362.1">
    <property type="nucleotide sequence ID" value="NZ_BRPJ01000007.1"/>
</dbReference>
<name>A0ABQ5M0L0_9FIRM</name>
<dbReference type="InterPro" id="IPR029002">
    <property type="entry name" value="PLPC/GPLD1"/>
</dbReference>
<dbReference type="Pfam" id="PF00882">
    <property type="entry name" value="Zn_dep_PLPC"/>
    <property type="match status" value="1"/>
</dbReference>
<dbReference type="Proteomes" id="UP001419084">
    <property type="component" value="Unassembled WGS sequence"/>
</dbReference>
<protein>
    <recommendedName>
        <fullName evidence="1">Phospholipase C/D domain-containing protein</fullName>
    </recommendedName>
</protein>
<feature type="domain" description="Phospholipase C/D" evidence="1">
    <location>
        <begin position="6"/>
        <end position="158"/>
    </location>
</feature>
<evidence type="ECO:0000313" key="3">
    <source>
        <dbReference type="Proteomes" id="UP001419084"/>
    </source>
</evidence>
<keyword evidence="3" id="KW-1185">Reference proteome</keyword>
<dbReference type="EMBL" id="BRPJ01000007">
    <property type="protein sequence ID" value="GLB28494.1"/>
    <property type="molecule type" value="Genomic_DNA"/>
</dbReference>